<accession>A0A3G2YRV4</accession>
<proteinExistence type="predicted"/>
<sequence>MTWNSRKPCPYEECMSSDAFSYNTESMAGKCHSCDRKYPKDRGKLMDWAEEEYPTWFGSGEASKKDDWEVTEPLKVVPKENLSGVYMTYRDISSDTHRFYNVKTYVDNVGNPVKQEYVYPSGGVKTRYFPKEFSARNLASDELFGMDLWNAGSGKIVTVTEGELDAMSAYQMCRSQKYSSAFVSLPSSTPSKKLWSKVNDWLGSFDKIILSIEHDEAGNAVAQRIANLFPNKVYRMRHDKFKDANEFLQAGARDEYYNAWFNARKYTPENILNTADQFLNLYNKTESNIYVETGLADFDDMCLGLMQGHFTLFKAQTGIGKTEFMRFLEYRILSHYSDIKIATWHMEETKLRSLLGLVSYDLKENVTRKDLIEEKGLHEQVQESISKLTADERLFQFYMNDEDDPLDILSHIRYLSQACGVNYVFFEPIQDISANMGGDESKEQFLADLSVRLSKLAAELNVGIVTIGHTNDDGQVKYCRMIEQRASVVVDLQRNKMAEDPDERNTTKLLVTKNRPVGPTGYAGQLKFNPETFTLEEKYAFI</sequence>
<dbReference type="InterPro" id="IPR027417">
    <property type="entry name" value="P-loop_NTPase"/>
</dbReference>
<feature type="domain" description="SF4 helicase" evidence="1">
    <location>
        <begin position="291"/>
        <end position="533"/>
    </location>
</feature>
<dbReference type="SUPFAM" id="SSF56731">
    <property type="entry name" value="DNA primase core"/>
    <property type="match status" value="1"/>
</dbReference>
<reference evidence="3" key="1">
    <citation type="submission" date="2017-07" db="EMBL/GenBank/DDBJ databases">
        <title>Cobaviruses - a newly discovered phage group infecting protist-associated Rhodobacteraceae is ubiquitous in highly productive marine areas.</title>
        <authorList>
            <person name="Bischoff V."/>
            <person name="Bunk B."/>
            <person name="Meier-Kolthoff J."/>
            <person name="Sproer C."/>
            <person name="Poehlein A."/>
            <person name="Dogs M."/>
            <person name="Daniel R."/>
            <person name="Overmann J."/>
            <person name="Goker M."/>
            <person name="Simon M."/>
            <person name="Brinkhoff T."/>
            <person name="Moraru C."/>
        </authorList>
    </citation>
    <scope>NUCLEOTIDE SEQUENCE [LARGE SCALE GENOMIC DNA]</scope>
</reference>
<dbReference type="GO" id="GO:0003697">
    <property type="term" value="F:single-stranded DNA binding"/>
    <property type="evidence" value="ECO:0007669"/>
    <property type="project" value="InterPro"/>
</dbReference>
<keyword evidence="3" id="KW-1185">Reference proteome</keyword>
<evidence type="ECO:0000313" key="3">
    <source>
        <dbReference type="Proteomes" id="UP000273515"/>
    </source>
</evidence>
<dbReference type="GO" id="GO:0005524">
    <property type="term" value="F:ATP binding"/>
    <property type="evidence" value="ECO:0007669"/>
    <property type="project" value="InterPro"/>
</dbReference>
<dbReference type="InterPro" id="IPR007694">
    <property type="entry name" value="DNA_helicase_DnaB-like_C"/>
</dbReference>
<protein>
    <submittedName>
        <fullName evidence="2">Dual primase/helicase</fullName>
    </submittedName>
</protein>
<dbReference type="Pfam" id="PF03796">
    <property type="entry name" value="DnaB_C"/>
    <property type="match status" value="1"/>
</dbReference>
<organism evidence="2 3">
    <name type="scientific">Lentibacter phage vB_LenP_ICBM2</name>
    <dbReference type="NCBI Taxonomy" id="2847823"/>
    <lineage>
        <taxon>Viruses</taxon>
        <taxon>Duplodnaviria</taxon>
        <taxon>Heunggongvirae</taxon>
        <taxon>Uroviricota</taxon>
        <taxon>Caudoviricetes</taxon>
        <taxon>Zobellviridae</taxon>
        <taxon>Cobavirinae</taxon>
        <taxon>Veravirus</taxon>
        <taxon>Veravirus septentrionalis</taxon>
    </lineage>
</organism>
<dbReference type="InterPro" id="IPR027032">
    <property type="entry name" value="Twinkle-like"/>
</dbReference>
<gene>
    <name evidence="2" type="ORF">vBLenPICBM2__9</name>
</gene>
<dbReference type="Gene3D" id="3.40.1360.10">
    <property type="match status" value="1"/>
</dbReference>
<name>A0A3G2YRV4_9CAUD</name>
<reference evidence="2 3" key="2">
    <citation type="journal article" date="2019" name="ISME J.">
        <title>Cobaviruses - a new globally distributed phage group infecting Rhodobacteraceae in marine ecosystems.</title>
        <authorList>
            <person name="Bischoff V."/>
            <person name="Bunk B."/>
            <person name="Meier-Kolthoff J.P."/>
            <person name="Sproer C."/>
            <person name="Poehlein A."/>
            <person name="Dogs M."/>
            <person name="Nguyen M."/>
            <person name="Petersen J."/>
            <person name="Daniel R."/>
            <person name="Overmann J."/>
            <person name="Goker M."/>
            <person name="Simon M."/>
            <person name="Brinkhoff T."/>
            <person name="Moraru C."/>
        </authorList>
    </citation>
    <scope>NUCLEOTIDE SEQUENCE [LARGE SCALE GENOMIC DNA]</scope>
</reference>
<dbReference type="GO" id="GO:0043139">
    <property type="term" value="F:5'-3' DNA helicase activity"/>
    <property type="evidence" value="ECO:0007669"/>
    <property type="project" value="InterPro"/>
</dbReference>
<dbReference type="EMBL" id="MF431616">
    <property type="protein sequence ID" value="AYP28069.1"/>
    <property type="molecule type" value="Genomic_DNA"/>
</dbReference>
<evidence type="ECO:0000259" key="1">
    <source>
        <dbReference type="Pfam" id="PF03796"/>
    </source>
</evidence>
<dbReference type="PANTHER" id="PTHR12873">
    <property type="entry name" value="T7-LIKE MITOCHONDRIAL DNA HELICASE"/>
    <property type="match status" value="1"/>
</dbReference>
<dbReference type="GO" id="GO:0006260">
    <property type="term" value="P:DNA replication"/>
    <property type="evidence" value="ECO:0007669"/>
    <property type="project" value="InterPro"/>
</dbReference>
<dbReference type="Gene3D" id="3.40.50.300">
    <property type="entry name" value="P-loop containing nucleotide triphosphate hydrolases"/>
    <property type="match status" value="1"/>
</dbReference>
<dbReference type="PANTHER" id="PTHR12873:SF0">
    <property type="entry name" value="TWINKLE MTDNA HELICASE"/>
    <property type="match status" value="1"/>
</dbReference>
<dbReference type="Proteomes" id="UP000273515">
    <property type="component" value="Segment"/>
</dbReference>
<evidence type="ECO:0000313" key="2">
    <source>
        <dbReference type="EMBL" id="AYP28069.1"/>
    </source>
</evidence>
<dbReference type="SUPFAM" id="SSF52540">
    <property type="entry name" value="P-loop containing nucleoside triphosphate hydrolases"/>
    <property type="match status" value="1"/>
</dbReference>
<dbReference type="Pfam" id="PF13155">
    <property type="entry name" value="Toprim_2"/>
    <property type="match status" value="1"/>
</dbReference>